<feature type="transmembrane region" description="Helical" evidence="1">
    <location>
        <begin position="112"/>
        <end position="131"/>
    </location>
</feature>
<dbReference type="OrthoDB" id="3231781at2759"/>
<evidence type="ECO:0000256" key="1">
    <source>
        <dbReference type="SAM" id="Phobius"/>
    </source>
</evidence>
<feature type="transmembrane region" description="Helical" evidence="1">
    <location>
        <begin position="187"/>
        <end position="205"/>
    </location>
</feature>
<dbReference type="PANTHER" id="PTHR40465">
    <property type="entry name" value="CHROMOSOME 1, WHOLE GENOME SHOTGUN SEQUENCE"/>
    <property type="match status" value="1"/>
</dbReference>
<comment type="caution">
    <text evidence="3">The sequence shown here is derived from an EMBL/GenBank/DDBJ whole genome shotgun (WGS) entry which is preliminary data.</text>
</comment>
<dbReference type="InterPro" id="IPR045339">
    <property type="entry name" value="DUF6534"/>
</dbReference>
<dbReference type="PANTHER" id="PTHR40465:SF1">
    <property type="entry name" value="DUF6534 DOMAIN-CONTAINING PROTEIN"/>
    <property type="match status" value="1"/>
</dbReference>
<protein>
    <recommendedName>
        <fullName evidence="2">DUF6534 domain-containing protein</fullName>
    </recommendedName>
</protein>
<dbReference type="EMBL" id="JACAZI010000023">
    <property type="protein sequence ID" value="KAF7336099.1"/>
    <property type="molecule type" value="Genomic_DNA"/>
</dbReference>
<feature type="transmembrane region" description="Helical" evidence="1">
    <location>
        <begin position="252"/>
        <end position="270"/>
    </location>
</feature>
<feature type="transmembrane region" description="Helical" evidence="1">
    <location>
        <begin position="143"/>
        <end position="167"/>
    </location>
</feature>
<keyword evidence="1" id="KW-0472">Membrane</keyword>
<proteinExistence type="predicted"/>
<organism evidence="3 4">
    <name type="scientific">Mycena venus</name>
    <dbReference type="NCBI Taxonomy" id="2733690"/>
    <lineage>
        <taxon>Eukaryota</taxon>
        <taxon>Fungi</taxon>
        <taxon>Dikarya</taxon>
        <taxon>Basidiomycota</taxon>
        <taxon>Agaricomycotina</taxon>
        <taxon>Agaricomycetes</taxon>
        <taxon>Agaricomycetidae</taxon>
        <taxon>Agaricales</taxon>
        <taxon>Marasmiineae</taxon>
        <taxon>Mycenaceae</taxon>
        <taxon>Mycena</taxon>
    </lineage>
</organism>
<feature type="transmembrane region" description="Helical" evidence="1">
    <location>
        <begin position="226"/>
        <end position="246"/>
    </location>
</feature>
<gene>
    <name evidence="3" type="ORF">MVEN_02156900</name>
</gene>
<evidence type="ECO:0000313" key="3">
    <source>
        <dbReference type="EMBL" id="KAF7336099.1"/>
    </source>
</evidence>
<evidence type="ECO:0000259" key="2">
    <source>
        <dbReference type="Pfam" id="PF20152"/>
    </source>
</evidence>
<name>A0A8H7CFU0_9AGAR</name>
<keyword evidence="4" id="KW-1185">Reference proteome</keyword>
<dbReference type="Pfam" id="PF20152">
    <property type="entry name" value="DUF6534"/>
    <property type="match status" value="1"/>
</dbReference>
<accession>A0A8H7CFU0</accession>
<keyword evidence="1" id="KW-1133">Transmembrane helix</keyword>
<feature type="transmembrane region" description="Helical" evidence="1">
    <location>
        <begin position="39"/>
        <end position="59"/>
    </location>
</feature>
<keyword evidence="1" id="KW-0812">Transmembrane</keyword>
<evidence type="ECO:0000313" key="4">
    <source>
        <dbReference type="Proteomes" id="UP000620124"/>
    </source>
</evidence>
<feature type="transmembrane region" description="Helical" evidence="1">
    <location>
        <begin position="71"/>
        <end position="92"/>
    </location>
</feature>
<dbReference type="AlphaFoldDB" id="A0A8H7CFU0"/>
<dbReference type="Proteomes" id="UP000620124">
    <property type="component" value="Unassembled WGS sequence"/>
</dbReference>
<sequence length="328" mass="36389">MARVYIVRPSPSFASRGISPGMDPVVSFTLNNTLGALEIGVLVSFALFGVTTTQLYIYYSRFPDDSRKLKALVAFVWLCEVAHTACLGHLLYTDTILDYARPDRVVGSSSKSLPTASLFAGIVAVCVHGFFSFRIYVFTKKMYITGIIWVMAFLHLLGRIALFVTSLRAHSLEEFIQQWQWLLTTNWTISVATDFAITTTLVVVLHGRRSQAHKKTAALMDKLIAWTIETGMLTSASSIAMLISFVTMKDNFIWLAFFAVSTRLFSNSLLSSLNSRATLRVMNEVALPCVTPALELLPSNSVQITKVTQIMYDAEPSTGQWDKGPEDA</sequence>
<reference evidence="3" key="1">
    <citation type="submission" date="2020-05" db="EMBL/GenBank/DDBJ databases">
        <title>Mycena genomes resolve the evolution of fungal bioluminescence.</title>
        <authorList>
            <person name="Tsai I.J."/>
        </authorList>
    </citation>
    <scope>NUCLEOTIDE SEQUENCE</scope>
    <source>
        <strain evidence="3">CCC161011</strain>
    </source>
</reference>
<feature type="domain" description="DUF6534" evidence="2">
    <location>
        <begin position="190"/>
        <end position="277"/>
    </location>
</feature>